<dbReference type="GO" id="GO:0003743">
    <property type="term" value="F:translation initiation factor activity"/>
    <property type="evidence" value="ECO:0007669"/>
    <property type="project" value="UniProtKB-KW"/>
</dbReference>
<comment type="function">
    <text evidence="6">Acts as a component of the translation initiation factor 2B (eIF2B) complex, which catalyzes the exchange of GDP for GTP on eukaryotic initiation factor 2 (eIF2) gamma subunit. Its guanine nucleotide exchange factor activity is repressed when bound to eIF2 complex phosphorylated on the alpha subunit, thereby limiting the amount of methionyl-initiator methionine tRNA available to the ribosome and consequently global translation is repressed.</text>
</comment>
<evidence type="ECO:0000256" key="6">
    <source>
        <dbReference type="ARBA" id="ARBA00043898"/>
    </source>
</evidence>
<dbReference type="InterPro" id="IPR000649">
    <property type="entry name" value="IF-2B-related"/>
</dbReference>
<name>A0AAZ3RZ54_ONCTS</name>
<dbReference type="InterPro" id="IPR042529">
    <property type="entry name" value="IF_2B-like_C"/>
</dbReference>
<dbReference type="PANTHER" id="PTHR45859:SF1">
    <property type="entry name" value="TRANSLATION INITIATION FACTOR EIF-2B SUBUNIT BETA"/>
    <property type="match status" value="1"/>
</dbReference>
<keyword evidence="12" id="KW-1185">Reference proteome</keyword>
<accession>A0AAZ3RZ54</accession>
<protein>
    <recommendedName>
        <fullName evidence="7">Translation initiation factor eIF2B subunit beta</fullName>
    </recommendedName>
    <alternativeName>
        <fullName evidence="8">eIF2B GDP-GTP exchange factor subunit beta</fullName>
    </alternativeName>
</protein>
<evidence type="ECO:0000256" key="9">
    <source>
        <dbReference type="ARBA" id="ARBA00046432"/>
    </source>
</evidence>
<comment type="similarity">
    <text evidence="2 10">Belongs to the eIF-2B alpha/beta/delta subunits family.</text>
</comment>
<comment type="subunit">
    <text evidence="9">Component of the translation initiation factor 2B (eIF2B) complex which is a heterodecamer of two sets of five different subunits: alpha, beta, gamma, delta and epsilon. Subunits alpha, beta and delta comprise a regulatory subcomplex and subunits epsilon and gamma comprise a catalytic subcomplex. Within the complex, the hexameric regulatory complex resides at the center, with the two heterodimeric catalytic subcomplexes bound on opposite sides.</text>
</comment>
<dbReference type="InterPro" id="IPR037171">
    <property type="entry name" value="NagB/RpiA_transferase-like"/>
</dbReference>
<reference evidence="12" key="1">
    <citation type="journal article" date="2018" name="PLoS ONE">
        <title>Chinook salmon (Oncorhynchus tshawytscha) genome and transcriptome.</title>
        <authorList>
            <person name="Christensen K.A."/>
            <person name="Leong J.S."/>
            <person name="Sakhrani D."/>
            <person name="Biagi C.A."/>
            <person name="Minkley D.R."/>
            <person name="Withler R.E."/>
            <person name="Rondeau E.B."/>
            <person name="Koop B.F."/>
            <person name="Devlin R.H."/>
        </authorList>
    </citation>
    <scope>NUCLEOTIDE SEQUENCE [LARGE SCALE GENOMIC DNA]</scope>
</reference>
<reference evidence="11" key="3">
    <citation type="submission" date="2025-09" db="UniProtKB">
        <authorList>
            <consortium name="Ensembl"/>
        </authorList>
    </citation>
    <scope>IDENTIFICATION</scope>
</reference>
<proteinExistence type="inferred from homology"/>
<evidence type="ECO:0000256" key="1">
    <source>
        <dbReference type="ARBA" id="ARBA00004514"/>
    </source>
</evidence>
<evidence type="ECO:0000256" key="8">
    <source>
        <dbReference type="ARBA" id="ARBA00044228"/>
    </source>
</evidence>
<keyword evidence="3" id="KW-0963">Cytoplasm</keyword>
<gene>
    <name evidence="11" type="primary">EIF2B2</name>
</gene>
<dbReference type="Ensembl" id="ENSOTST00005147703.1">
    <property type="protein sequence ID" value="ENSOTSP00005145149.1"/>
    <property type="gene ID" value="ENSOTSG00005025159.2"/>
</dbReference>
<evidence type="ECO:0000256" key="5">
    <source>
        <dbReference type="ARBA" id="ARBA00022917"/>
    </source>
</evidence>
<evidence type="ECO:0000256" key="4">
    <source>
        <dbReference type="ARBA" id="ARBA00022540"/>
    </source>
</evidence>
<dbReference type="InterPro" id="IPR051855">
    <property type="entry name" value="eIF2B_beta_subunit"/>
</dbReference>
<comment type="subcellular location">
    <subcellularLocation>
        <location evidence="1">Cytoplasm</location>
        <location evidence="1">Cytosol</location>
    </subcellularLocation>
</comment>
<dbReference type="PANTHER" id="PTHR45859">
    <property type="entry name" value="TRANSLATION INITIATION FACTOR EIF-2B SUBUNIT BETA"/>
    <property type="match status" value="1"/>
</dbReference>
<sequence>MPGADKETDLTERIEAFLADLKRGGSGTGPLRGSGEMARETTYLLRRITAQARWSSAGDLMEIIRNEGRRMTAAQPSETTVGNMVRRVLKIIREEYARSRGSSEETEQQESLHKLLTAGELSEENFRQHFVLLKANVIEAINELLTELDGTTDNIAMQALEHIHSNEVIMTVGRSRTVEAFLKDAARKRKFHVIVAECAPFCQVYAILSLPSTHHPTIPPCLSVPLSLHASIYHPFIHLSSRPASIHLSSLPLSIHHSSIIPASIHTTITPSIHPYIPASIHTTIPPSIHPYIPASIHPSSLPLILPSSLPLSIPPSLPLILPSSLPLSFHYPSIHPSIHPSSHPSLYPSIIPPSLYPSIILPSLYPSIILLPLSIHPSLPLSIHHPSIPLSIHHPSLPSHPSIIPPSLYPSIILPSLYPSIILP</sequence>
<dbReference type="GO" id="GO:0005851">
    <property type="term" value="C:eukaryotic translation initiation factor 2B complex"/>
    <property type="evidence" value="ECO:0007669"/>
    <property type="project" value="TreeGrafter"/>
</dbReference>
<keyword evidence="5" id="KW-0648">Protein biosynthesis</keyword>
<evidence type="ECO:0000256" key="10">
    <source>
        <dbReference type="RuleBase" id="RU003814"/>
    </source>
</evidence>
<dbReference type="GO" id="GO:0005085">
    <property type="term" value="F:guanyl-nucleotide exchange factor activity"/>
    <property type="evidence" value="ECO:0007669"/>
    <property type="project" value="TreeGrafter"/>
</dbReference>
<reference evidence="11" key="2">
    <citation type="submission" date="2025-08" db="UniProtKB">
        <authorList>
            <consortium name="Ensembl"/>
        </authorList>
    </citation>
    <scope>IDENTIFICATION</scope>
</reference>
<dbReference type="AlphaFoldDB" id="A0AAZ3RZ54"/>
<organism evidence="11 12">
    <name type="scientific">Oncorhynchus tshawytscha</name>
    <name type="common">Chinook salmon</name>
    <name type="synonym">Salmo tshawytscha</name>
    <dbReference type="NCBI Taxonomy" id="74940"/>
    <lineage>
        <taxon>Eukaryota</taxon>
        <taxon>Metazoa</taxon>
        <taxon>Chordata</taxon>
        <taxon>Craniata</taxon>
        <taxon>Vertebrata</taxon>
        <taxon>Euteleostomi</taxon>
        <taxon>Actinopterygii</taxon>
        <taxon>Neopterygii</taxon>
        <taxon>Teleostei</taxon>
        <taxon>Protacanthopterygii</taxon>
        <taxon>Salmoniformes</taxon>
        <taxon>Salmonidae</taxon>
        <taxon>Salmoninae</taxon>
        <taxon>Oncorhynchus</taxon>
    </lineage>
</organism>
<evidence type="ECO:0000256" key="2">
    <source>
        <dbReference type="ARBA" id="ARBA00007251"/>
    </source>
</evidence>
<evidence type="ECO:0000256" key="7">
    <source>
        <dbReference type="ARBA" id="ARBA00044122"/>
    </source>
</evidence>
<evidence type="ECO:0000313" key="11">
    <source>
        <dbReference type="Ensembl" id="ENSOTSP00005145149.1"/>
    </source>
</evidence>
<dbReference type="Gene3D" id="3.40.50.10470">
    <property type="entry name" value="Translation initiation factor eif-2b, domain 2"/>
    <property type="match status" value="1"/>
</dbReference>
<dbReference type="GeneTree" id="ENSGT00550000074908"/>
<dbReference type="Pfam" id="PF01008">
    <property type="entry name" value="IF-2B"/>
    <property type="match status" value="1"/>
</dbReference>
<dbReference type="GO" id="GO:0005829">
    <property type="term" value="C:cytosol"/>
    <property type="evidence" value="ECO:0007669"/>
    <property type="project" value="UniProtKB-SubCell"/>
</dbReference>
<keyword evidence="4" id="KW-0396">Initiation factor</keyword>
<dbReference type="Proteomes" id="UP000694402">
    <property type="component" value="Unassembled WGS sequence"/>
</dbReference>
<evidence type="ECO:0000256" key="3">
    <source>
        <dbReference type="ARBA" id="ARBA00022490"/>
    </source>
</evidence>
<dbReference type="SUPFAM" id="SSF100950">
    <property type="entry name" value="NagB/RpiA/CoA transferase-like"/>
    <property type="match status" value="1"/>
</dbReference>
<evidence type="ECO:0000313" key="12">
    <source>
        <dbReference type="Proteomes" id="UP000694402"/>
    </source>
</evidence>